<dbReference type="AlphaFoldDB" id="A0A0A8XSP4"/>
<proteinExistence type="predicted"/>
<organism evidence="2">
    <name type="scientific">Arundo donax</name>
    <name type="common">Giant reed</name>
    <name type="synonym">Donax arundinaceus</name>
    <dbReference type="NCBI Taxonomy" id="35708"/>
    <lineage>
        <taxon>Eukaryota</taxon>
        <taxon>Viridiplantae</taxon>
        <taxon>Streptophyta</taxon>
        <taxon>Embryophyta</taxon>
        <taxon>Tracheophyta</taxon>
        <taxon>Spermatophyta</taxon>
        <taxon>Magnoliopsida</taxon>
        <taxon>Liliopsida</taxon>
        <taxon>Poales</taxon>
        <taxon>Poaceae</taxon>
        <taxon>PACMAD clade</taxon>
        <taxon>Arundinoideae</taxon>
        <taxon>Arundineae</taxon>
        <taxon>Arundo</taxon>
    </lineage>
</organism>
<name>A0A0A8XSP4_ARUDO</name>
<reference evidence="2" key="1">
    <citation type="submission" date="2014-09" db="EMBL/GenBank/DDBJ databases">
        <authorList>
            <person name="Magalhaes I.L.F."/>
            <person name="Oliveira U."/>
            <person name="Santos F.R."/>
            <person name="Vidigal T.H.D.A."/>
            <person name="Brescovit A.D."/>
            <person name="Santos A.J."/>
        </authorList>
    </citation>
    <scope>NUCLEOTIDE SEQUENCE</scope>
    <source>
        <tissue evidence="2">Shoot tissue taken approximately 20 cm above the soil surface</tissue>
    </source>
</reference>
<keyword evidence="1" id="KW-0472">Membrane</keyword>
<evidence type="ECO:0000313" key="2">
    <source>
        <dbReference type="EMBL" id="JAD15788.1"/>
    </source>
</evidence>
<dbReference type="EMBL" id="GBRH01282107">
    <property type="protein sequence ID" value="JAD15788.1"/>
    <property type="molecule type" value="Transcribed_RNA"/>
</dbReference>
<feature type="transmembrane region" description="Helical" evidence="1">
    <location>
        <begin position="80"/>
        <end position="99"/>
    </location>
</feature>
<sequence>MFKYDNLVLILSVLTYSCHQIDLGSIHEYCCHVGDCSFSILKMGIHFVDWIMFCAFHFNSLLILYFVSHGITNPSLTLGQVPWSLNLFNLLEFLIMVWASDY</sequence>
<evidence type="ECO:0000256" key="1">
    <source>
        <dbReference type="SAM" id="Phobius"/>
    </source>
</evidence>
<protein>
    <submittedName>
        <fullName evidence="2">Uncharacterized protein</fullName>
    </submittedName>
</protein>
<dbReference type="PROSITE" id="PS51257">
    <property type="entry name" value="PROKAR_LIPOPROTEIN"/>
    <property type="match status" value="1"/>
</dbReference>
<reference evidence="2" key="2">
    <citation type="journal article" date="2015" name="Data Brief">
        <title>Shoot transcriptome of the giant reed, Arundo donax.</title>
        <authorList>
            <person name="Barrero R.A."/>
            <person name="Guerrero F.D."/>
            <person name="Moolhuijzen P."/>
            <person name="Goolsby J.A."/>
            <person name="Tidwell J."/>
            <person name="Bellgard S.E."/>
            <person name="Bellgard M.I."/>
        </authorList>
    </citation>
    <scope>NUCLEOTIDE SEQUENCE</scope>
    <source>
        <tissue evidence="2">Shoot tissue taken approximately 20 cm above the soil surface</tissue>
    </source>
</reference>
<feature type="transmembrane region" description="Helical" evidence="1">
    <location>
        <begin position="47"/>
        <end position="68"/>
    </location>
</feature>
<keyword evidence="1" id="KW-0812">Transmembrane</keyword>
<keyword evidence="1" id="KW-1133">Transmembrane helix</keyword>
<accession>A0A0A8XSP4</accession>